<reference evidence="8 9" key="1">
    <citation type="submission" date="2017-02" db="EMBL/GenBank/DDBJ databases">
        <title>Ketogulonicigenium robustum SPU B003 Genome sequencing and assembly.</title>
        <authorList>
            <person name="Li Y."/>
            <person name="Liu L."/>
            <person name="Wang C."/>
            <person name="Zhang M."/>
            <person name="Zhang T."/>
            <person name="Zhang Y."/>
        </authorList>
    </citation>
    <scope>NUCLEOTIDE SEQUENCE [LARGE SCALE GENOMIC DNA]</scope>
    <source>
        <strain evidence="8 9">SPU_B003</strain>
    </source>
</reference>
<dbReference type="AlphaFoldDB" id="A0A1W6NZV1"/>
<feature type="domain" description="Pyridoxamine 5'-phosphate oxidase N-terminal" evidence="7">
    <location>
        <begin position="51"/>
        <end position="156"/>
    </location>
</feature>
<keyword evidence="2 5" id="KW-0288">FMN</keyword>
<dbReference type="GO" id="GO:0008615">
    <property type="term" value="P:pyridoxine biosynthetic process"/>
    <property type="evidence" value="ECO:0007669"/>
    <property type="project" value="UniProtKB-KW"/>
</dbReference>
<dbReference type="PANTHER" id="PTHR10851:SF0">
    <property type="entry name" value="PYRIDOXINE-5'-PHOSPHATE OXIDASE"/>
    <property type="match status" value="1"/>
</dbReference>
<keyword evidence="9" id="KW-1185">Reference proteome</keyword>
<accession>A0A1W6NZV1</accession>
<feature type="binding site" evidence="5">
    <location>
        <position position="200"/>
    </location>
    <ligand>
        <name>FMN</name>
        <dbReference type="ChEBI" id="CHEBI:58210"/>
    </ligand>
</feature>
<keyword evidence="1" id="KW-0285">Flavoprotein</keyword>
<dbReference type="SUPFAM" id="SSF50475">
    <property type="entry name" value="FMN-binding split barrel"/>
    <property type="match status" value="1"/>
</dbReference>
<gene>
    <name evidence="8" type="primary">pdxH</name>
    <name evidence="8" type="ORF">BVG79_01388</name>
</gene>
<feature type="binding site" evidence="5">
    <location>
        <position position="90"/>
    </location>
    <ligand>
        <name>FMN</name>
        <dbReference type="ChEBI" id="CHEBI:58210"/>
    </ligand>
</feature>
<evidence type="ECO:0000313" key="9">
    <source>
        <dbReference type="Proteomes" id="UP000242447"/>
    </source>
</evidence>
<dbReference type="RefSeq" id="WP_198167826.1">
    <property type="nucleotide sequence ID" value="NZ_CP019937.1"/>
</dbReference>
<dbReference type="Pfam" id="PF01243">
    <property type="entry name" value="PNPOx_N"/>
    <property type="match status" value="1"/>
</dbReference>
<evidence type="ECO:0000256" key="4">
    <source>
        <dbReference type="ARBA" id="ARBA00023096"/>
    </source>
</evidence>
<evidence type="ECO:0000256" key="5">
    <source>
        <dbReference type="PIRSR" id="PIRSR000190-2"/>
    </source>
</evidence>
<dbReference type="Proteomes" id="UP000242447">
    <property type="component" value="Chromosome"/>
</dbReference>
<dbReference type="EMBL" id="CP019937">
    <property type="protein sequence ID" value="ARO14734.1"/>
    <property type="molecule type" value="Genomic_DNA"/>
</dbReference>
<feature type="binding site" evidence="5">
    <location>
        <position position="190"/>
    </location>
    <ligand>
        <name>FMN</name>
        <dbReference type="ChEBI" id="CHEBI:58210"/>
    </ligand>
</feature>
<feature type="region of interest" description="Disordered" evidence="6">
    <location>
        <begin position="1"/>
        <end position="21"/>
    </location>
</feature>
<dbReference type="PIRSF" id="PIRSF000190">
    <property type="entry name" value="Pyd_amn-ph_oxd"/>
    <property type="match status" value="1"/>
</dbReference>
<evidence type="ECO:0000256" key="2">
    <source>
        <dbReference type="ARBA" id="ARBA00022643"/>
    </source>
</evidence>
<evidence type="ECO:0000256" key="3">
    <source>
        <dbReference type="ARBA" id="ARBA00023002"/>
    </source>
</evidence>
<dbReference type="InterPro" id="IPR012349">
    <property type="entry name" value="Split_barrel_FMN-bd"/>
</dbReference>
<evidence type="ECO:0000256" key="6">
    <source>
        <dbReference type="SAM" id="MobiDB-lite"/>
    </source>
</evidence>
<dbReference type="EC" id="1.4.3.5" evidence="8"/>
<proteinExistence type="predicted"/>
<feature type="binding site" evidence="5">
    <location>
        <position position="89"/>
    </location>
    <ligand>
        <name>FMN</name>
        <dbReference type="ChEBI" id="CHEBI:58210"/>
    </ligand>
</feature>
<evidence type="ECO:0000313" key="8">
    <source>
        <dbReference type="EMBL" id="ARO14734.1"/>
    </source>
</evidence>
<dbReference type="InterPro" id="IPR011576">
    <property type="entry name" value="Pyridox_Oxase_N"/>
</dbReference>
<keyword evidence="3 8" id="KW-0560">Oxidoreductase</keyword>
<dbReference type="Gene3D" id="2.30.110.10">
    <property type="entry name" value="Electron Transport, Fmn-binding Protein, Chain A"/>
    <property type="match status" value="1"/>
</dbReference>
<comment type="cofactor">
    <cofactor evidence="5">
        <name>FMN</name>
        <dbReference type="ChEBI" id="CHEBI:58210"/>
    </cofactor>
    <text evidence="5">Binds 1 FMN per subunit.</text>
</comment>
<name>A0A1W6NZV1_9RHOB</name>
<keyword evidence="4" id="KW-0664">Pyridoxine biosynthesis</keyword>
<dbReference type="STRING" id="92947.BVG79_01388"/>
<dbReference type="KEGG" id="kro:BVG79_01388"/>
<dbReference type="GO" id="GO:0010181">
    <property type="term" value="F:FMN binding"/>
    <property type="evidence" value="ECO:0007669"/>
    <property type="project" value="InterPro"/>
</dbReference>
<organism evidence="8 9">
    <name type="scientific">Ketogulonicigenium robustum</name>
    <dbReference type="NCBI Taxonomy" id="92947"/>
    <lineage>
        <taxon>Bacteria</taxon>
        <taxon>Pseudomonadati</taxon>
        <taxon>Pseudomonadota</taxon>
        <taxon>Alphaproteobacteria</taxon>
        <taxon>Rhodobacterales</taxon>
        <taxon>Roseobacteraceae</taxon>
        <taxon>Ketogulonicigenium</taxon>
    </lineage>
</organism>
<sequence length="217" mass="23864">MMNDLLRPQTHTPPKPAQAAASLDLTRAPENPLRLLGDWVAHILSIAAVEPMYVTLATSSGAGVVSSRTVQMLDVEADTILFTTNFGSRKGTEMAETGRAAVSIYWRETAQSVNFTGTVAVADDAENDLRFAQDPRWVQASRAVSFQGRPLPDEAAQLAAFRALAEGHDPIARPPYWKWYRIRPDAMTFWEGHSNALNRRIHYALGGGVWSKGMVQS</sequence>
<evidence type="ECO:0000256" key="1">
    <source>
        <dbReference type="ARBA" id="ARBA00022630"/>
    </source>
</evidence>
<dbReference type="GO" id="GO:0004733">
    <property type="term" value="F:pyridoxamine phosphate oxidase activity"/>
    <property type="evidence" value="ECO:0007669"/>
    <property type="project" value="UniProtKB-EC"/>
</dbReference>
<protein>
    <submittedName>
        <fullName evidence="8">Pyridoxamine 5'-phosphate oxidase</fullName>
        <ecNumber evidence="8">1.4.3.5</ecNumber>
    </submittedName>
</protein>
<dbReference type="InterPro" id="IPR000659">
    <property type="entry name" value="Pyridox_Oxase"/>
</dbReference>
<dbReference type="PANTHER" id="PTHR10851">
    <property type="entry name" value="PYRIDOXINE-5-PHOSPHATE OXIDASE"/>
    <property type="match status" value="1"/>
</dbReference>
<evidence type="ECO:0000259" key="7">
    <source>
        <dbReference type="Pfam" id="PF01243"/>
    </source>
</evidence>